<feature type="transmembrane region" description="Helical" evidence="6">
    <location>
        <begin position="799"/>
        <end position="826"/>
    </location>
</feature>
<dbReference type="KEGG" id="thyd:TTHT_1216"/>
<evidence type="ECO:0000313" key="9">
    <source>
        <dbReference type="Proteomes" id="UP000595564"/>
    </source>
</evidence>
<accession>A0A7R6SYK2</accession>
<feature type="transmembrane region" description="Helical" evidence="6">
    <location>
        <begin position="447"/>
        <end position="465"/>
    </location>
</feature>
<dbReference type="AlphaFoldDB" id="A0A7R6SYK2"/>
<feature type="transmembrane region" description="Helical" evidence="6">
    <location>
        <begin position="705"/>
        <end position="725"/>
    </location>
</feature>
<dbReference type="InterPro" id="IPR050545">
    <property type="entry name" value="Mycobact_MmpL"/>
</dbReference>
<keyword evidence="5 6" id="KW-0472">Membrane</keyword>
<dbReference type="GO" id="GO:0005886">
    <property type="term" value="C:plasma membrane"/>
    <property type="evidence" value="ECO:0007669"/>
    <property type="project" value="UniProtKB-SubCell"/>
</dbReference>
<evidence type="ECO:0000256" key="3">
    <source>
        <dbReference type="ARBA" id="ARBA00022692"/>
    </source>
</evidence>
<feature type="transmembrane region" description="Helical" evidence="6">
    <location>
        <begin position="679"/>
        <end position="698"/>
    </location>
</feature>
<feature type="transmembrane region" description="Helical" evidence="6">
    <location>
        <begin position="731"/>
        <end position="752"/>
    </location>
</feature>
<gene>
    <name evidence="8" type="ORF">TTHT_1216</name>
</gene>
<dbReference type="PANTHER" id="PTHR33406:SF13">
    <property type="entry name" value="MEMBRANE PROTEIN YDFJ"/>
    <property type="match status" value="1"/>
</dbReference>
<feature type="domain" description="SSD" evidence="7">
    <location>
        <begin position="714"/>
        <end position="824"/>
    </location>
</feature>
<keyword evidence="3 6" id="KW-0812">Transmembrane</keyword>
<dbReference type="InterPro" id="IPR000731">
    <property type="entry name" value="SSD"/>
</dbReference>
<evidence type="ECO:0000313" key="8">
    <source>
        <dbReference type="EMBL" id="BBB32740.1"/>
    </source>
</evidence>
<sequence>MFKHKKTLAFIVLFFTFFMLYLSSKIEYTTRIVDLLPSSNKKVKNYLYTIENIGLTNSIVVAVSRKDGESDPENIELYSEIFIDNLKSNPEFKTYFNGIDANIETKLNMVFTPFFLKNLWVIIPNNKLSNFINIFKYQKMKEIIEKDKMLIQTGSGLETFIKKDPLNILSFLKSYSKEMTGKLKISLVDGYYFSKDKSLQIFFVKTKGHADNIKYTTGAMNLLFKTIKKTNKDFQDEVENPSLKISVNFTGPHAITFYDKDVAQNDMFSSLYLSFILVLLIFILGFKNPFSIFYAAVPLIVGEVWTFGLTYLLIGKLNILTSIVGAILVGLGIDFSIHIYSRFLEEELKNKDLRSSLVKTIEETGFATIAGGLTTAAAFSSMFFSNFKGLREFGIVASLGIVSTLFACLLIIPLTLSFRKNVYKPKKISGFGTKFFHKIVDEHPKKIVILSILFVIFFLIFALRLEFATSLRDLRSRTNPALQTQTFLTKKLGGSLRPLIVVLKGKNQNEIENQFEVLTKSLKNKKISKIESIFSFIPPLNEQMKNIEYLNNTEKPKNISENFLKLLDKEGFAITDYHKKYINSIESGLDNLSPLTFNKLVNSKIYPLLKNYIRYSKEKKEYEIIVKIYPELGLWHKKFTSDIVKTVEKVFKETGNNQDFITGIDVVINEIRKLVKENFVFSSLLSLFLVFLIVYLHFRNIYHSLLSFIPLLSGIIVMLGALKLSGDNISMYNFIATPMIIGIGIDSGIHILSRVLNSKDYNIAEAVIHTGKAITFTSLTTIIGFGSLFISHFEGFKSLGLSTIFGVTACWIASIIFFPAMLKLIFKGKNNDLHR</sequence>
<evidence type="ECO:0000256" key="1">
    <source>
        <dbReference type="ARBA" id="ARBA00004651"/>
    </source>
</evidence>
<reference evidence="8 9" key="1">
    <citation type="journal article" date="2012" name="Extremophiles">
        <title>Thermotomaculum hydrothermale gen. nov., sp. nov., a novel heterotrophic thermophile within the phylum Acidobacteria from a deep-sea hydrothermal vent chimney in the Southern Okinawa Trough.</title>
        <authorList>
            <person name="Izumi H."/>
            <person name="Nunoura T."/>
            <person name="Miyazaki M."/>
            <person name="Mino S."/>
            <person name="Toki T."/>
            <person name="Takai K."/>
            <person name="Sako Y."/>
            <person name="Sawabe T."/>
            <person name="Nakagawa S."/>
        </authorList>
    </citation>
    <scope>NUCLEOTIDE SEQUENCE [LARGE SCALE GENOMIC DNA]</scope>
    <source>
        <strain evidence="8 9">AC55</strain>
    </source>
</reference>
<feature type="transmembrane region" description="Helical" evidence="6">
    <location>
        <begin position="365"/>
        <end position="387"/>
    </location>
</feature>
<feature type="transmembrane region" description="Helical" evidence="6">
    <location>
        <begin position="773"/>
        <end position="793"/>
    </location>
</feature>
<keyword evidence="4 6" id="KW-1133">Transmembrane helix</keyword>
<proteinExistence type="predicted"/>
<comment type="subcellular location">
    <subcellularLocation>
        <location evidence="1">Cell membrane</location>
        <topology evidence="1">Multi-pass membrane protein</topology>
    </subcellularLocation>
</comment>
<feature type="transmembrane region" description="Helical" evidence="6">
    <location>
        <begin position="267"/>
        <end position="286"/>
    </location>
</feature>
<dbReference type="Gene3D" id="1.20.1640.10">
    <property type="entry name" value="Multidrug efflux transporter AcrB transmembrane domain"/>
    <property type="match status" value="2"/>
</dbReference>
<dbReference type="PROSITE" id="PS50156">
    <property type="entry name" value="SSD"/>
    <property type="match status" value="2"/>
</dbReference>
<evidence type="ECO:0000256" key="4">
    <source>
        <dbReference type="ARBA" id="ARBA00022989"/>
    </source>
</evidence>
<evidence type="ECO:0000259" key="7">
    <source>
        <dbReference type="PROSITE" id="PS50156"/>
    </source>
</evidence>
<dbReference type="PANTHER" id="PTHR33406">
    <property type="entry name" value="MEMBRANE PROTEIN MJ1562-RELATED"/>
    <property type="match status" value="1"/>
</dbReference>
<evidence type="ECO:0000256" key="5">
    <source>
        <dbReference type="ARBA" id="ARBA00023136"/>
    </source>
</evidence>
<feature type="transmembrane region" description="Helical" evidence="6">
    <location>
        <begin position="320"/>
        <end position="344"/>
    </location>
</feature>
<feature type="domain" description="SSD" evidence="7">
    <location>
        <begin position="307"/>
        <end position="418"/>
    </location>
</feature>
<evidence type="ECO:0000256" key="2">
    <source>
        <dbReference type="ARBA" id="ARBA00022475"/>
    </source>
</evidence>
<dbReference type="InterPro" id="IPR004869">
    <property type="entry name" value="MMPL_dom"/>
</dbReference>
<dbReference type="Pfam" id="PF03176">
    <property type="entry name" value="MMPL"/>
    <property type="match status" value="2"/>
</dbReference>
<feature type="transmembrane region" description="Helical" evidence="6">
    <location>
        <begin position="293"/>
        <end position="314"/>
    </location>
</feature>
<protein>
    <recommendedName>
        <fullName evidence="7">SSD domain-containing protein</fullName>
    </recommendedName>
</protein>
<keyword evidence="2" id="KW-1003">Cell membrane</keyword>
<dbReference type="SUPFAM" id="SSF82866">
    <property type="entry name" value="Multidrug efflux transporter AcrB transmembrane domain"/>
    <property type="match status" value="2"/>
</dbReference>
<name>A0A7R6SYK2_9BACT</name>
<keyword evidence="9" id="KW-1185">Reference proteome</keyword>
<dbReference type="EMBL" id="AP017470">
    <property type="protein sequence ID" value="BBB32740.1"/>
    <property type="molecule type" value="Genomic_DNA"/>
</dbReference>
<dbReference type="Proteomes" id="UP000595564">
    <property type="component" value="Chromosome"/>
</dbReference>
<evidence type="ECO:0000256" key="6">
    <source>
        <dbReference type="SAM" id="Phobius"/>
    </source>
</evidence>
<feature type="transmembrane region" description="Helical" evidence="6">
    <location>
        <begin position="393"/>
        <end position="418"/>
    </location>
</feature>
<organism evidence="8 9">
    <name type="scientific">Thermotomaculum hydrothermale</name>
    <dbReference type="NCBI Taxonomy" id="981385"/>
    <lineage>
        <taxon>Bacteria</taxon>
        <taxon>Pseudomonadati</taxon>
        <taxon>Acidobacteriota</taxon>
        <taxon>Holophagae</taxon>
        <taxon>Thermotomaculales</taxon>
        <taxon>Thermotomaculaceae</taxon>
        <taxon>Thermotomaculum</taxon>
    </lineage>
</organism>